<dbReference type="SUPFAM" id="SSF56784">
    <property type="entry name" value="HAD-like"/>
    <property type="match status" value="1"/>
</dbReference>
<dbReference type="PANTHER" id="PTHR10000:SF55">
    <property type="entry name" value="5-AMINO-6-(5-PHOSPHO-D-RIBITYLAMINO)URACIL PHOSPHATASE YCSE"/>
    <property type="match status" value="1"/>
</dbReference>
<gene>
    <name evidence="1" type="ORF">GMD78_17590</name>
</gene>
<dbReference type="GO" id="GO:0005829">
    <property type="term" value="C:cytosol"/>
    <property type="evidence" value="ECO:0007669"/>
    <property type="project" value="TreeGrafter"/>
</dbReference>
<dbReference type="SFLD" id="SFLDG01140">
    <property type="entry name" value="C2.B:_Phosphomannomutase_and_P"/>
    <property type="match status" value="1"/>
</dbReference>
<accession>A0A6N8FR44</accession>
<dbReference type="Pfam" id="PF08282">
    <property type="entry name" value="Hydrolase_3"/>
    <property type="match status" value="1"/>
</dbReference>
<sequence length="289" mass="32333">MLKLIATDLDGTLLNERGNVSEENAEAIRKALSQGIQVIVATGRSYDAANQPLQEVGLTLPIISLNGAKTYSQDQTVLRDKPMQLSVCKRIQSICEKEDMYFEVFTNKGIYSISRDDFKQVIIDIMITAHPNISREELHVAVDQRFQDEKVQFTNDFDHLFNDLDLSVYKILAFSLSDEVLQRVRNQFEEDSNVKITSSGSINLEFNDPQAQKGIALSLFAKSMSIDMKDVMALGDNYNDLSMLTLAGRGVAMGNADEAIKKQCDFTTKVNNEHGVAHAIEEMLKEVNV</sequence>
<dbReference type="Gene3D" id="3.30.1240.10">
    <property type="match status" value="1"/>
</dbReference>
<reference evidence="1 2" key="1">
    <citation type="submission" date="2019-11" db="EMBL/GenBank/DDBJ databases">
        <authorList>
            <person name="Li X."/>
        </authorList>
    </citation>
    <scope>NUCLEOTIDE SEQUENCE [LARGE SCALE GENOMIC DNA]</scope>
    <source>
        <strain evidence="1 2">L9</strain>
    </source>
</reference>
<dbReference type="GO" id="GO:0016791">
    <property type="term" value="F:phosphatase activity"/>
    <property type="evidence" value="ECO:0007669"/>
    <property type="project" value="UniProtKB-ARBA"/>
</dbReference>
<dbReference type="CDD" id="cd07516">
    <property type="entry name" value="HAD_Pase"/>
    <property type="match status" value="1"/>
</dbReference>
<dbReference type="Proteomes" id="UP000469125">
    <property type="component" value="Unassembled WGS sequence"/>
</dbReference>
<organism evidence="1 2">
    <name type="scientific">Ornithinibacillus caprae</name>
    <dbReference type="NCBI Taxonomy" id="2678566"/>
    <lineage>
        <taxon>Bacteria</taxon>
        <taxon>Bacillati</taxon>
        <taxon>Bacillota</taxon>
        <taxon>Bacilli</taxon>
        <taxon>Bacillales</taxon>
        <taxon>Bacillaceae</taxon>
        <taxon>Ornithinibacillus</taxon>
    </lineage>
</organism>
<evidence type="ECO:0000313" key="1">
    <source>
        <dbReference type="EMBL" id="MUK90188.1"/>
    </source>
</evidence>
<dbReference type="PANTHER" id="PTHR10000">
    <property type="entry name" value="PHOSPHOSERINE PHOSPHATASE"/>
    <property type="match status" value="1"/>
</dbReference>
<dbReference type="InterPro" id="IPR036412">
    <property type="entry name" value="HAD-like_sf"/>
</dbReference>
<dbReference type="Gene3D" id="3.40.50.1000">
    <property type="entry name" value="HAD superfamily/HAD-like"/>
    <property type="match status" value="1"/>
</dbReference>
<dbReference type="AlphaFoldDB" id="A0A6N8FR44"/>
<dbReference type="SFLD" id="SFLDG01144">
    <property type="entry name" value="C2.B.4:_PGP_Like"/>
    <property type="match status" value="1"/>
</dbReference>
<keyword evidence="2" id="KW-1185">Reference proteome</keyword>
<dbReference type="GO" id="GO:0000287">
    <property type="term" value="F:magnesium ion binding"/>
    <property type="evidence" value="ECO:0007669"/>
    <property type="project" value="TreeGrafter"/>
</dbReference>
<dbReference type="EMBL" id="WOCA01000018">
    <property type="protein sequence ID" value="MUK90188.1"/>
    <property type="molecule type" value="Genomic_DNA"/>
</dbReference>
<dbReference type="InterPro" id="IPR000150">
    <property type="entry name" value="Cof"/>
</dbReference>
<evidence type="ECO:0000313" key="2">
    <source>
        <dbReference type="Proteomes" id="UP000469125"/>
    </source>
</evidence>
<dbReference type="NCBIfam" id="TIGR00099">
    <property type="entry name" value="Cof-subfamily"/>
    <property type="match status" value="1"/>
</dbReference>
<protein>
    <submittedName>
        <fullName evidence="1">Cof-type HAD-IIB family hydrolase</fullName>
    </submittedName>
</protein>
<dbReference type="NCBIfam" id="TIGR01484">
    <property type="entry name" value="HAD-SF-IIB"/>
    <property type="match status" value="1"/>
</dbReference>
<name>A0A6N8FR44_9BACI</name>
<dbReference type="InterPro" id="IPR006379">
    <property type="entry name" value="HAD-SF_hydro_IIB"/>
</dbReference>
<dbReference type="SFLD" id="SFLDS00003">
    <property type="entry name" value="Haloacid_Dehalogenase"/>
    <property type="match status" value="1"/>
</dbReference>
<dbReference type="PROSITE" id="PS01229">
    <property type="entry name" value="COF_2"/>
    <property type="match status" value="1"/>
</dbReference>
<comment type="caution">
    <text evidence="1">The sequence shown here is derived from an EMBL/GenBank/DDBJ whole genome shotgun (WGS) entry which is preliminary data.</text>
</comment>
<keyword evidence="1" id="KW-0378">Hydrolase</keyword>
<proteinExistence type="predicted"/>
<dbReference type="InterPro" id="IPR023214">
    <property type="entry name" value="HAD_sf"/>
</dbReference>
<dbReference type="PROSITE" id="PS01228">
    <property type="entry name" value="COF_1"/>
    <property type="match status" value="1"/>
</dbReference>